<dbReference type="GO" id="GO:0016846">
    <property type="term" value="F:carbon-sulfur lyase activity"/>
    <property type="evidence" value="ECO:0007669"/>
    <property type="project" value="UniProtKB-ARBA"/>
</dbReference>
<dbReference type="EMBL" id="CP048222">
    <property type="protein sequence ID" value="QHT68742.1"/>
    <property type="molecule type" value="Genomic_DNA"/>
</dbReference>
<evidence type="ECO:0000256" key="9">
    <source>
        <dbReference type="ARBA" id="ARBA00023239"/>
    </source>
</evidence>
<evidence type="ECO:0000313" key="15">
    <source>
        <dbReference type="Proteomes" id="UP000480178"/>
    </source>
</evidence>
<comment type="pathway">
    <text evidence="2">Amino-acid biosynthesis; L-threonine biosynthesis; L-threonine from L-aspartate: step 5/5.</text>
</comment>
<evidence type="ECO:0000313" key="14">
    <source>
        <dbReference type="EMBL" id="QHT68742.1"/>
    </source>
</evidence>
<dbReference type="Gene3D" id="3.40.50.1100">
    <property type="match status" value="2"/>
</dbReference>
<keyword evidence="8 12" id="KW-0663">Pyridoxal phosphate</keyword>
<dbReference type="CDD" id="cd01563">
    <property type="entry name" value="Thr-synth_1"/>
    <property type="match status" value="1"/>
</dbReference>
<evidence type="ECO:0000256" key="10">
    <source>
        <dbReference type="ARBA" id="ARBA00049144"/>
    </source>
</evidence>
<comment type="similarity">
    <text evidence="3">Belongs to the threonine synthase family.</text>
</comment>
<evidence type="ECO:0000256" key="4">
    <source>
        <dbReference type="ARBA" id="ARBA00013028"/>
    </source>
</evidence>
<dbReference type="GO" id="GO:0030170">
    <property type="term" value="F:pyridoxal phosphate binding"/>
    <property type="evidence" value="ECO:0007669"/>
    <property type="project" value="InterPro"/>
</dbReference>
<sequence>MLELSYPLRLKATGTNTLFTHLVCSACGEIYDKNQVATVCRKPDCQHPLLAAYNTGRRLNRKYLRHRPATMWRYREMLPLLSDKNIISLGEGMTPMLKTAHLGRKAGGYTVYIKDESNNPTGSFKARGLSMAVSKAKELGITACAIPTAGNAGGALSAYCAQAGIEAHVFMPRETPDVFKQECRLFGANVTLVDGNIYNCGQMVREQTVIHGWFDVSTTKEPYRIEGKKTLGYEIAEQLHWELPDVIIYPTGGGTGLIGMWKAFDEMEQLGWIGPERPRMVAIQAANCAPVVKAFTENSKHTDLYPDTFTVANGLRVPKPYAGSLILKVLQESRGTALAISDEEIIAGVKEIAREEGLLVSPEGGAVWQGFKQLVQSRWIHPEERVVIVNTGSGYKYLENLNLSV</sequence>
<comment type="catalytic activity">
    <reaction evidence="10">
        <text>O-phospho-L-homoserine + H2O = L-threonine + phosphate</text>
        <dbReference type="Rhea" id="RHEA:10840"/>
        <dbReference type="ChEBI" id="CHEBI:15377"/>
        <dbReference type="ChEBI" id="CHEBI:43474"/>
        <dbReference type="ChEBI" id="CHEBI:57590"/>
        <dbReference type="ChEBI" id="CHEBI:57926"/>
        <dbReference type="EC" id="4.2.3.1"/>
    </reaction>
</comment>
<dbReference type="GO" id="GO:0006565">
    <property type="term" value="P:L-serine catabolic process"/>
    <property type="evidence" value="ECO:0007669"/>
    <property type="project" value="TreeGrafter"/>
</dbReference>
<evidence type="ECO:0000256" key="5">
    <source>
        <dbReference type="ARBA" id="ARBA00018679"/>
    </source>
</evidence>
<evidence type="ECO:0000256" key="12">
    <source>
        <dbReference type="PIRSR" id="PIRSR604450-51"/>
    </source>
</evidence>
<dbReference type="PANTHER" id="PTHR48078:SF6">
    <property type="entry name" value="L-THREONINE DEHYDRATASE CATABOLIC TDCB"/>
    <property type="match status" value="1"/>
</dbReference>
<keyword evidence="7" id="KW-0791">Threonine biosynthesis</keyword>
<dbReference type="NCBIfam" id="TIGR00260">
    <property type="entry name" value="thrC"/>
    <property type="match status" value="1"/>
</dbReference>
<dbReference type="InterPro" id="IPR036052">
    <property type="entry name" value="TrpB-like_PALP_sf"/>
</dbReference>
<dbReference type="InterPro" id="IPR001926">
    <property type="entry name" value="TrpB-like_PALP"/>
</dbReference>
<dbReference type="Proteomes" id="UP000480178">
    <property type="component" value="Chromosome"/>
</dbReference>
<evidence type="ECO:0000256" key="8">
    <source>
        <dbReference type="ARBA" id="ARBA00022898"/>
    </source>
</evidence>
<keyword evidence="6" id="KW-0028">Amino-acid biosynthesis</keyword>
<keyword evidence="15" id="KW-1185">Reference proteome</keyword>
<feature type="modified residue" description="N6-(pyridoxal phosphate)lysine" evidence="12">
    <location>
        <position position="125"/>
    </location>
</feature>
<dbReference type="GO" id="GO:0006567">
    <property type="term" value="P:L-threonine catabolic process"/>
    <property type="evidence" value="ECO:0007669"/>
    <property type="project" value="TreeGrafter"/>
</dbReference>
<accession>A0A6C0GMA5</accession>
<dbReference type="UniPathway" id="UPA00050">
    <property type="reaction ID" value="UER00065"/>
</dbReference>
<dbReference type="EC" id="4.2.3.1" evidence="4 11"/>
<organism evidence="14 15">
    <name type="scientific">Rhodocytophaga rosea</name>
    <dbReference type="NCBI Taxonomy" id="2704465"/>
    <lineage>
        <taxon>Bacteria</taxon>
        <taxon>Pseudomonadati</taxon>
        <taxon>Bacteroidota</taxon>
        <taxon>Cytophagia</taxon>
        <taxon>Cytophagales</taxon>
        <taxon>Rhodocytophagaceae</taxon>
        <taxon>Rhodocytophaga</taxon>
    </lineage>
</organism>
<protein>
    <recommendedName>
        <fullName evidence="5 11">Threonine synthase</fullName>
        <ecNumber evidence="4 11">4.2.3.1</ecNumber>
    </recommendedName>
</protein>
<evidence type="ECO:0000256" key="2">
    <source>
        <dbReference type="ARBA" id="ARBA00004979"/>
    </source>
</evidence>
<dbReference type="GO" id="GO:0009097">
    <property type="term" value="P:isoleucine biosynthetic process"/>
    <property type="evidence" value="ECO:0007669"/>
    <property type="project" value="TreeGrafter"/>
</dbReference>
<dbReference type="GO" id="GO:0003941">
    <property type="term" value="F:L-serine ammonia-lyase activity"/>
    <property type="evidence" value="ECO:0007669"/>
    <property type="project" value="TreeGrafter"/>
</dbReference>
<evidence type="ECO:0000256" key="7">
    <source>
        <dbReference type="ARBA" id="ARBA00022697"/>
    </source>
</evidence>
<dbReference type="InterPro" id="IPR000634">
    <property type="entry name" value="Ser/Thr_deHydtase_PyrdxlP-BS"/>
</dbReference>
<proteinExistence type="inferred from homology"/>
<gene>
    <name evidence="14" type="ORF">GXP67_19875</name>
</gene>
<dbReference type="GO" id="GO:0009088">
    <property type="term" value="P:threonine biosynthetic process"/>
    <property type="evidence" value="ECO:0007669"/>
    <property type="project" value="UniProtKB-UniRule"/>
</dbReference>
<dbReference type="SUPFAM" id="SSF53686">
    <property type="entry name" value="Tryptophan synthase beta subunit-like PLP-dependent enzymes"/>
    <property type="match status" value="1"/>
</dbReference>
<reference evidence="14 15" key="1">
    <citation type="submission" date="2020-01" db="EMBL/GenBank/DDBJ databases">
        <authorList>
            <person name="Kim M.K."/>
        </authorList>
    </citation>
    <scope>NUCLEOTIDE SEQUENCE [LARGE SCALE GENOMIC DNA]</scope>
    <source>
        <strain evidence="14 15">172606-1</strain>
    </source>
</reference>
<evidence type="ECO:0000256" key="3">
    <source>
        <dbReference type="ARBA" id="ARBA00005517"/>
    </source>
</evidence>
<evidence type="ECO:0000256" key="1">
    <source>
        <dbReference type="ARBA" id="ARBA00001933"/>
    </source>
</evidence>
<dbReference type="Pfam" id="PF00291">
    <property type="entry name" value="PALP"/>
    <property type="match status" value="1"/>
</dbReference>
<evidence type="ECO:0000256" key="6">
    <source>
        <dbReference type="ARBA" id="ARBA00022605"/>
    </source>
</evidence>
<dbReference type="NCBIfam" id="NF006050">
    <property type="entry name" value="PRK08197.1"/>
    <property type="match status" value="1"/>
</dbReference>
<evidence type="ECO:0000256" key="11">
    <source>
        <dbReference type="NCBIfam" id="TIGR00260"/>
    </source>
</evidence>
<dbReference type="PROSITE" id="PS00165">
    <property type="entry name" value="DEHYDRATASE_SER_THR"/>
    <property type="match status" value="1"/>
</dbReference>
<feature type="domain" description="Tryptophan synthase beta chain-like PALP" evidence="13">
    <location>
        <begin position="87"/>
        <end position="392"/>
    </location>
</feature>
<dbReference type="GO" id="GO:0004794">
    <property type="term" value="F:threonine deaminase activity"/>
    <property type="evidence" value="ECO:0007669"/>
    <property type="project" value="TreeGrafter"/>
</dbReference>
<name>A0A6C0GMA5_9BACT</name>
<keyword evidence="9 14" id="KW-0456">Lyase</keyword>
<dbReference type="InterPro" id="IPR050147">
    <property type="entry name" value="Ser/Thr_Dehydratase"/>
</dbReference>
<evidence type="ECO:0000259" key="13">
    <source>
        <dbReference type="Pfam" id="PF00291"/>
    </source>
</evidence>
<dbReference type="PANTHER" id="PTHR48078">
    <property type="entry name" value="THREONINE DEHYDRATASE, MITOCHONDRIAL-RELATED"/>
    <property type="match status" value="1"/>
</dbReference>
<dbReference type="AlphaFoldDB" id="A0A6C0GMA5"/>
<comment type="cofactor">
    <cofactor evidence="1 12">
        <name>pyridoxal 5'-phosphate</name>
        <dbReference type="ChEBI" id="CHEBI:597326"/>
    </cofactor>
</comment>
<dbReference type="KEGG" id="rhoz:GXP67_19875"/>
<dbReference type="RefSeq" id="WP_162444747.1">
    <property type="nucleotide sequence ID" value="NZ_CP048222.1"/>
</dbReference>
<dbReference type="InterPro" id="IPR004450">
    <property type="entry name" value="Thr_synthase-like"/>
</dbReference>
<dbReference type="GO" id="GO:0004795">
    <property type="term" value="F:threonine synthase activity"/>
    <property type="evidence" value="ECO:0007669"/>
    <property type="project" value="UniProtKB-UniRule"/>
</dbReference>